<dbReference type="EMBL" id="HF559394">
    <property type="protein sequence ID" value="CCP24434.1"/>
    <property type="molecule type" value="Genomic_DNA"/>
</dbReference>
<accession>L0RV30</accession>
<dbReference type="KEGG" id="mcy:MCYN_0702"/>
<dbReference type="GeneID" id="74932250"/>
<dbReference type="OrthoDB" id="398585at2"/>
<dbReference type="eggNOG" id="ENOG5031ZB8">
    <property type="taxonomic scope" value="Bacteria"/>
</dbReference>
<sequence>MKIKKINTEILNSDLVKFMKIKELKFPSINRVLNRFEIMYEKEIKLLINKIYWIYTKNNIDRDEIKNQLLLSVWEIMTQKELPKYKNFEGYFWSTLKLKLLNKFNRQINRQYDFESRVSYNKMNLSSLNARYQRINVEESKKVSLNEVNSLLDDQEKYLLNCKINFIKPRISSWKQKEMMQNIKTKTSCLFI</sequence>
<reference evidence="2" key="1">
    <citation type="journal article" date="2013" name="Genome Announc.">
        <title>Complete genome sequence of Mycoplasma cynos strain C142.</title>
        <authorList>
            <person name="Walker C.A."/>
            <person name="Mannering S.A."/>
            <person name="Shields S."/>
            <person name="Blake D.P."/>
            <person name="Brownlie J."/>
        </authorList>
    </citation>
    <scope>NUCLEOTIDE SEQUENCE [LARGE SCALE GENOMIC DNA]</scope>
    <source>
        <strain evidence="2">C142</strain>
    </source>
</reference>
<gene>
    <name evidence="1" type="primary">MCYN0702</name>
    <name evidence="1" type="ordered locus">MCYN_0702</name>
</gene>
<keyword evidence="2" id="KW-1185">Reference proteome</keyword>
<evidence type="ECO:0000313" key="2">
    <source>
        <dbReference type="Proteomes" id="UP000010466"/>
    </source>
</evidence>
<evidence type="ECO:0000313" key="1">
    <source>
        <dbReference type="EMBL" id="CCP24434.1"/>
    </source>
</evidence>
<proteinExistence type="predicted"/>
<dbReference type="STRING" id="1246955.MCYN_0702"/>
<name>L0RV30_MYCC1</name>
<dbReference type="RefSeq" id="WP_015287556.1">
    <property type="nucleotide sequence ID" value="NC_019949.1"/>
</dbReference>
<dbReference type="Proteomes" id="UP000010466">
    <property type="component" value="Chromosome"/>
</dbReference>
<dbReference type="PATRIC" id="fig|1246955.3.peg.633"/>
<dbReference type="HOGENOM" id="CLU_1407412_0_0_14"/>
<organism evidence="1 2">
    <name type="scientific">Mycoplasmopsis cynos (strain C142)</name>
    <name type="common">Mycoplasma cynos</name>
    <dbReference type="NCBI Taxonomy" id="1246955"/>
    <lineage>
        <taxon>Bacteria</taxon>
        <taxon>Bacillati</taxon>
        <taxon>Mycoplasmatota</taxon>
        <taxon>Mycoplasmoidales</taxon>
        <taxon>Metamycoplasmataceae</taxon>
        <taxon>Mycoplasmopsis</taxon>
    </lineage>
</organism>
<dbReference type="AlphaFoldDB" id="L0RV30"/>
<protein>
    <submittedName>
        <fullName evidence="1">Uncharacterized protein</fullName>
    </submittedName>
</protein>